<keyword evidence="1" id="KW-0732">Signal</keyword>
<protein>
    <recommendedName>
        <fullName evidence="4">YbhB/YbcL family Raf kinase inhibitor-like protein</fullName>
    </recommendedName>
</protein>
<dbReference type="NCBIfam" id="TIGR00481">
    <property type="entry name" value="YbhB/YbcL family Raf kinase inhibitor-like protein"/>
    <property type="match status" value="1"/>
</dbReference>
<gene>
    <name evidence="2" type="ORF">GTPT_2906</name>
</gene>
<dbReference type="eggNOG" id="COG1881">
    <property type="taxonomic scope" value="Bacteria"/>
</dbReference>
<name>A0A085JBL3_9GAMM</name>
<dbReference type="EMBL" id="JMPR01000043">
    <property type="protein sequence ID" value="KFD17859.1"/>
    <property type="molecule type" value="Genomic_DNA"/>
</dbReference>
<dbReference type="AlphaFoldDB" id="A0A085JBL3"/>
<dbReference type="InterPro" id="IPR036610">
    <property type="entry name" value="PEBP-like_sf"/>
</dbReference>
<dbReference type="InterPro" id="IPR008914">
    <property type="entry name" value="PEBP"/>
</dbReference>
<comment type="caution">
    <text evidence="2">The sequence shown here is derived from an EMBL/GenBank/DDBJ whole genome shotgun (WGS) entry which is preliminary data.</text>
</comment>
<feature type="signal peptide" evidence="1">
    <location>
        <begin position="1"/>
        <end position="27"/>
    </location>
</feature>
<keyword evidence="3" id="KW-1185">Reference proteome</keyword>
<dbReference type="PANTHER" id="PTHR30289:SF1">
    <property type="entry name" value="PEBP (PHOSPHATIDYLETHANOLAMINE-BINDING PROTEIN) FAMILY PROTEIN"/>
    <property type="match status" value="1"/>
</dbReference>
<feature type="chain" id="PRO_5001793407" description="YbhB/YbcL family Raf kinase inhibitor-like protein" evidence="1">
    <location>
        <begin position="28"/>
        <end position="190"/>
    </location>
</feature>
<dbReference type="Gene3D" id="3.90.280.10">
    <property type="entry name" value="PEBP-like"/>
    <property type="match status" value="1"/>
</dbReference>
<proteinExistence type="predicted"/>
<sequence>MRKVMKNILKNLLVVSLTVMSPLAAMAATFTLSSPDFTSGHPMPVAMGGDLPQVKSCHGQNISPSLSWQNAPAATRSFALIIQDAQGRNGLGITHLLAYGIPSSSQHFERTALANGQGFTGGKNSFGREVYNGPCPPANSDRHFYTFTLIATDLPPDSLPAGLDTAGLMAKLEGHALASAGMVGTFGGRE</sequence>
<dbReference type="CDD" id="cd00865">
    <property type="entry name" value="PEBP_bact_arch"/>
    <property type="match status" value="1"/>
</dbReference>
<dbReference type="Proteomes" id="UP000028602">
    <property type="component" value="Unassembled WGS sequence"/>
</dbReference>
<evidence type="ECO:0008006" key="4">
    <source>
        <dbReference type="Google" id="ProtNLM"/>
    </source>
</evidence>
<reference evidence="2 3" key="1">
    <citation type="submission" date="2014-05" db="EMBL/GenBank/DDBJ databases">
        <title>ATOL: Assembling a taxonomically balanced genome-scale reconstruction of the evolutionary history of the Enterobacteriaceae.</title>
        <authorList>
            <person name="Plunkett G.III."/>
            <person name="Neeno-Eckwall E.C."/>
            <person name="Glasner J.D."/>
            <person name="Perna N.T."/>
        </authorList>
    </citation>
    <scope>NUCLEOTIDE SEQUENCE [LARGE SCALE GENOMIC DNA]</scope>
    <source>
        <strain evidence="2 3">ATCC 33301</strain>
    </source>
</reference>
<evidence type="ECO:0000313" key="2">
    <source>
        <dbReference type="EMBL" id="KFD17859.1"/>
    </source>
</evidence>
<dbReference type="SUPFAM" id="SSF49777">
    <property type="entry name" value="PEBP-like"/>
    <property type="match status" value="1"/>
</dbReference>
<evidence type="ECO:0000313" key="3">
    <source>
        <dbReference type="Proteomes" id="UP000028602"/>
    </source>
</evidence>
<evidence type="ECO:0000256" key="1">
    <source>
        <dbReference type="SAM" id="SignalP"/>
    </source>
</evidence>
<dbReference type="PANTHER" id="PTHR30289">
    <property type="entry name" value="UNCHARACTERIZED PROTEIN YBCL-RELATED"/>
    <property type="match status" value="1"/>
</dbReference>
<dbReference type="Pfam" id="PF01161">
    <property type="entry name" value="PBP"/>
    <property type="match status" value="1"/>
</dbReference>
<dbReference type="InterPro" id="IPR005247">
    <property type="entry name" value="YbhB_YbcL/LppC-like"/>
</dbReference>
<accession>A0A085JBL3</accession>
<organism evidence="2 3">
    <name type="scientific">Tatumella ptyseos ATCC 33301</name>
    <dbReference type="NCBI Taxonomy" id="1005995"/>
    <lineage>
        <taxon>Bacteria</taxon>
        <taxon>Pseudomonadati</taxon>
        <taxon>Pseudomonadota</taxon>
        <taxon>Gammaproteobacteria</taxon>
        <taxon>Enterobacterales</taxon>
        <taxon>Erwiniaceae</taxon>
        <taxon>Tatumella</taxon>
    </lineage>
</organism>